<evidence type="ECO:0000256" key="3">
    <source>
        <dbReference type="ARBA" id="ARBA00022448"/>
    </source>
</evidence>
<dbReference type="AlphaFoldDB" id="A0A7W7GQM4"/>
<dbReference type="SUPFAM" id="SSF144083">
    <property type="entry name" value="Magnesium transport protein CorA, transmembrane region"/>
    <property type="match status" value="1"/>
</dbReference>
<dbReference type="InterPro" id="IPR045863">
    <property type="entry name" value="CorA_TM1_TM2"/>
</dbReference>
<organism evidence="13 14">
    <name type="scientific">Micrococcus cohnii</name>
    <dbReference type="NCBI Taxonomy" id="993416"/>
    <lineage>
        <taxon>Bacteria</taxon>
        <taxon>Bacillati</taxon>
        <taxon>Actinomycetota</taxon>
        <taxon>Actinomycetes</taxon>
        <taxon>Micrococcales</taxon>
        <taxon>Micrococcaceae</taxon>
        <taxon>Micrococcus</taxon>
    </lineage>
</organism>
<evidence type="ECO:0000256" key="9">
    <source>
        <dbReference type="ARBA" id="ARBA00023136"/>
    </source>
</evidence>
<dbReference type="GO" id="GO:0050897">
    <property type="term" value="F:cobalt ion binding"/>
    <property type="evidence" value="ECO:0007669"/>
    <property type="project" value="TreeGrafter"/>
</dbReference>
<keyword evidence="8" id="KW-0406">Ion transport</keyword>
<evidence type="ECO:0000256" key="2">
    <source>
        <dbReference type="ARBA" id="ARBA00009765"/>
    </source>
</evidence>
<dbReference type="Gene3D" id="3.30.460.20">
    <property type="entry name" value="CorA soluble domain-like"/>
    <property type="match status" value="1"/>
</dbReference>
<keyword evidence="9 12" id="KW-0472">Membrane</keyword>
<dbReference type="Proteomes" id="UP000540191">
    <property type="component" value="Unassembled WGS sequence"/>
</dbReference>
<feature type="transmembrane region" description="Helical" evidence="12">
    <location>
        <begin position="332"/>
        <end position="352"/>
    </location>
</feature>
<evidence type="ECO:0000256" key="7">
    <source>
        <dbReference type="ARBA" id="ARBA00022989"/>
    </source>
</evidence>
<evidence type="ECO:0000256" key="8">
    <source>
        <dbReference type="ARBA" id="ARBA00023065"/>
    </source>
</evidence>
<dbReference type="PANTHER" id="PTHR46494">
    <property type="entry name" value="CORA FAMILY METAL ION TRANSPORTER (EUROFUNG)"/>
    <property type="match status" value="1"/>
</dbReference>
<feature type="transmembrane region" description="Helical" evidence="12">
    <location>
        <begin position="301"/>
        <end position="320"/>
    </location>
</feature>
<comment type="catalytic activity">
    <reaction evidence="10">
        <text>Mg(2+)(in) = Mg(2+)(out)</text>
        <dbReference type="Rhea" id="RHEA:29827"/>
        <dbReference type="ChEBI" id="CHEBI:18420"/>
    </reaction>
</comment>
<evidence type="ECO:0000313" key="14">
    <source>
        <dbReference type="Proteomes" id="UP000540191"/>
    </source>
</evidence>
<proteinExistence type="inferred from homology"/>
<keyword evidence="7 12" id="KW-1133">Transmembrane helix</keyword>
<dbReference type="GO" id="GO:0005886">
    <property type="term" value="C:plasma membrane"/>
    <property type="evidence" value="ECO:0007669"/>
    <property type="project" value="UniProtKB-SubCell"/>
</dbReference>
<protein>
    <submittedName>
        <fullName evidence="13">Magnesium transporter</fullName>
    </submittedName>
</protein>
<dbReference type="GO" id="GO:0015087">
    <property type="term" value="F:cobalt ion transmembrane transporter activity"/>
    <property type="evidence" value="ECO:0007669"/>
    <property type="project" value="TreeGrafter"/>
</dbReference>
<sequence>MTIIDNAVYVDGRRVLAPTTLTDTWQACERVGGMAWLGLYRPDEHELQAVADELQLHELAVEDALAGGERAKLERYGEGWFMVLRPARYIDETETVEFGELDVFTGEHYAVTVRHAEEPDLATIRHDLETRNADQLAQGPWQVAFEILDRVVDDYFPVADGLEQDIREIEDQIFAGDDSVSRRIYELSREVLNFQHAIGALPSMVEQLQGDARSRLREHVDIDPADEDFHEEDVPDDDGEAAVHVENLRRLRDVHDHAVQITERVTAMRSMLHSALELDSTLASKRLAEQSIVQNEQTKRISSWAAIIFAPQLIGSIYGMNFDQMPELHWVFGYPFALGLMVSIAVVLYVLFKRADWL</sequence>
<comment type="caution">
    <text evidence="13">The sequence shown here is derived from an EMBL/GenBank/DDBJ whole genome shotgun (WGS) entry which is preliminary data.</text>
</comment>
<keyword evidence="4" id="KW-1003">Cell membrane</keyword>
<name>A0A7W7GQM4_9MICC</name>
<dbReference type="GO" id="GO:0015095">
    <property type="term" value="F:magnesium ion transmembrane transporter activity"/>
    <property type="evidence" value="ECO:0007669"/>
    <property type="project" value="TreeGrafter"/>
</dbReference>
<evidence type="ECO:0000256" key="5">
    <source>
        <dbReference type="ARBA" id="ARBA00022692"/>
    </source>
</evidence>
<keyword evidence="5 12" id="KW-0812">Transmembrane</keyword>
<evidence type="ECO:0000256" key="11">
    <source>
        <dbReference type="ARBA" id="ARBA00045497"/>
    </source>
</evidence>
<dbReference type="EMBL" id="JACHNA010000001">
    <property type="protein sequence ID" value="MBB4736391.1"/>
    <property type="molecule type" value="Genomic_DNA"/>
</dbReference>
<gene>
    <name evidence="13" type="ORF">HDA30_001899</name>
</gene>
<evidence type="ECO:0000256" key="6">
    <source>
        <dbReference type="ARBA" id="ARBA00022842"/>
    </source>
</evidence>
<evidence type="ECO:0000256" key="10">
    <source>
        <dbReference type="ARBA" id="ARBA00034269"/>
    </source>
</evidence>
<dbReference type="GO" id="GO:0000287">
    <property type="term" value="F:magnesium ion binding"/>
    <property type="evidence" value="ECO:0007669"/>
    <property type="project" value="TreeGrafter"/>
</dbReference>
<dbReference type="Pfam" id="PF01544">
    <property type="entry name" value="CorA"/>
    <property type="match status" value="1"/>
</dbReference>
<dbReference type="InterPro" id="IPR045861">
    <property type="entry name" value="CorA_cytoplasmic_dom"/>
</dbReference>
<evidence type="ECO:0000256" key="12">
    <source>
        <dbReference type="SAM" id="Phobius"/>
    </source>
</evidence>
<dbReference type="RefSeq" id="WP_184242004.1">
    <property type="nucleotide sequence ID" value="NZ_JACHNA010000001.1"/>
</dbReference>
<dbReference type="Gene3D" id="1.20.58.340">
    <property type="entry name" value="Magnesium transport protein CorA, transmembrane region"/>
    <property type="match status" value="2"/>
</dbReference>
<dbReference type="SUPFAM" id="SSF143865">
    <property type="entry name" value="CorA soluble domain-like"/>
    <property type="match status" value="1"/>
</dbReference>
<evidence type="ECO:0000256" key="1">
    <source>
        <dbReference type="ARBA" id="ARBA00004651"/>
    </source>
</evidence>
<reference evidence="13 14" key="1">
    <citation type="submission" date="2020-08" db="EMBL/GenBank/DDBJ databases">
        <title>Sequencing the genomes of 1000 actinobacteria strains.</title>
        <authorList>
            <person name="Klenk H.-P."/>
        </authorList>
    </citation>
    <scope>NUCLEOTIDE SEQUENCE [LARGE SCALE GENOMIC DNA]</scope>
    <source>
        <strain evidence="13 14">DSM 23974</strain>
    </source>
</reference>
<dbReference type="PANTHER" id="PTHR46494:SF1">
    <property type="entry name" value="CORA FAMILY METAL ION TRANSPORTER (EUROFUNG)"/>
    <property type="match status" value="1"/>
</dbReference>
<evidence type="ECO:0000256" key="4">
    <source>
        <dbReference type="ARBA" id="ARBA00022475"/>
    </source>
</evidence>
<keyword evidence="3" id="KW-0813">Transport</keyword>
<dbReference type="CDD" id="cd12830">
    <property type="entry name" value="MtCorA-like"/>
    <property type="match status" value="1"/>
</dbReference>
<dbReference type="FunFam" id="1.20.58.340:FF:000004">
    <property type="entry name" value="Magnesium transport protein CorA"/>
    <property type="match status" value="1"/>
</dbReference>
<comment type="similarity">
    <text evidence="2">Belongs to the CorA metal ion transporter (MIT) (TC 1.A.35) family.</text>
</comment>
<comment type="subcellular location">
    <subcellularLocation>
        <location evidence="1">Cell membrane</location>
        <topology evidence="1">Multi-pass membrane protein</topology>
    </subcellularLocation>
</comment>
<comment type="function">
    <text evidence="11">Mediates influx of magnesium ions. Alternates between open and closed states. Activated by low cytoplasmic Mg(2+) levels. Inactive when cytoplasmic Mg(2+) levels are high.</text>
</comment>
<dbReference type="InterPro" id="IPR002523">
    <property type="entry name" value="MgTranspt_CorA/ZnTranspt_ZntB"/>
</dbReference>
<keyword evidence="6" id="KW-0460">Magnesium</keyword>
<keyword evidence="14" id="KW-1185">Reference proteome</keyword>
<evidence type="ECO:0000313" key="13">
    <source>
        <dbReference type="EMBL" id="MBB4736391.1"/>
    </source>
</evidence>
<accession>A0A7W7GQM4</accession>